<dbReference type="CDD" id="cd16841">
    <property type="entry name" value="RraA_family"/>
    <property type="match status" value="1"/>
</dbReference>
<keyword evidence="6" id="KW-1185">Reference proteome</keyword>
<reference evidence="5 6" key="1">
    <citation type="journal article" date="2024" name="Chem. Sci.">
        <title>Discovery of megapolipeptins by genome mining of a Burkholderiales bacteria collection.</title>
        <authorList>
            <person name="Paulo B.S."/>
            <person name="Recchia M.J.J."/>
            <person name="Lee S."/>
            <person name="Fergusson C.H."/>
            <person name="Romanowski S.B."/>
            <person name="Hernandez A."/>
            <person name="Krull N."/>
            <person name="Liu D.Y."/>
            <person name="Cavanagh H."/>
            <person name="Bos A."/>
            <person name="Gray C.A."/>
            <person name="Murphy B.T."/>
            <person name="Linington R.G."/>
            <person name="Eustaquio A.S."/>
        </authorList>
    </citation>
    <scope>NUCLEOTIDE SEQUENCE [LARGE SCALE GENOMIC DNA]</scope>
    <source>
        <strain evidence="5 6">RL16-012-BIC-B</strain>
    </source>
</reference>
<evidence type="ECO:0000256" key="4">
    <source>
        <dbReference type="ARBA" id="ARBA00030169"/>
    </source>
</evidence>
<dbReference type="PANTHER" id="PTHR33254">
    <property type="entry name" value="4-HYDROXY-4-METHYL-2-OXOGLUTARATE ALDOLASE 3-RELATED"/>
    <property type="match status" value="1"/>
</dbReference>
<gene>
    <name evidence="5" type="ORF">PQR66_25810</name>
</gene>
<dbReference type="Pfam" id="PF03737">
    <property type="entry name" value="RraA-like"/>
    <property type="match status" value="1"/>
</dbReference>
<dbReference type="Proteomes" id="UP001629249">
    <property type="component" value="Unassembled WGS sequence"/>
</dbReference>
<organism evidence="5 6">
    <name type="scientific">Paraburkholderia agricolaris</name>
    <dbReference type="NCBI Taxonomy" id="2152888"/>
    <lineage>
        <taxon>Bacteria</taxon>
        <taxon>Pseudomonadati</taxon>
        <taxon>Pseudomonadota</taxon>
        <taxon>Betaproteobacteria</taxon>
        <taxon>Burkholderiales</taxon>
        <taxon>Burkholderiaceae</taxon>
        <taxon>Paraburkholderia</taxon>
    </lineage>
</organism>
<sequence length="222" mass="23610">MPIDNFVLHPAPPLAPALLLESFQNVVTPHISDNLMRLAGITGLQRFHRKRKLLGTAVTVKVRPGDNLLTYKALMEMSPGHVLVVDGGGDTTNALVGELLMLYAQQRGCAGFVLDGAVRDTAAFYEADFPCYARGVSHRGPYKHGPGAINVPVSVGGHVVHPGDIVVGDEDGVVTFPVSAAPSLLEAIRRTVANEDAVKAEIATGSVHQSWLDRILSSHGLL</sequence>
<comment type="cofactor">
    <cofactor evidence="1">
        <name>a divalent metal cation</name>
        <dbReference type="ChEBI" id="CHEBI:60240"/>
    </cofactor>
</comment>
<name>A0ABW8ZVV9_9BURK</name>
<dbReference type="NCBIfam" id="NF004850">
    <property type="entry name" value="PRK06201.1"/>
    <property type="match status" value="1"/>
</dbReference>
<dbReference type="Gene3D" id="3.50.30.40">
    <property type="entry name" value="Ribonuclease E inhibitor RraA/RraA-like"/>
    <property type="match status" value="1"/>
</dbReference>
<accession>A0ABW8ZVV9</accession>
<dbReference type="PANTHER" id="PTHR33254:SF4">
    <property type="entry name" value="4-HYDROXY-4-METHYL-2-OXOGLUTARATE ALDOLASE 3-RELATED"/>
    <property type="match status" value="1"/>
</dbReference>
<protein>
    <recommendedName>
        <fullName evidence="2">Putative 4-hydroxy-4-methyl-2-oxoglutarate aldolase</fullName>
    </recommendedName>
    <alternativeName>
        <fullName evidence="3">Regulator of ribonuclease activity homolog</fullName>
    </alternativeName>
    <alternativeName>
        <fullName evidence="4">RraA-like protein</fullName>
    </alternativeName>
</protein>
<evidence type="ECO:0000256" key="2">
    <source>
        <dbReference type="ARBA" id="ARBA00016549"/>
    </source>
</evidence>
<dbReference type="RefSeq" id="WP_408331212.1">
    <property type="nucleotide sequence ID" value="NZ_JAQQFH010000019.1"/>
</dbReference>
<comment type="caution">
    <text evidence="5">The sequence shown here is derived from an EMBL/GenBank/DDBJ whole genome shotgun (WGS) entry which is preliminary data.</text>
</comment>
<dbReference type="EMBL" id="JAQQFN010000021">
    <property type="protein sequence ID" value="MFL9886483.1"/>
    <property type="molecule type" value="Genomic_DNA"/>
</dbReference>
<dbReference type="InterPro" id="IPR036704">
    <property type="entry name" value="RraA/RraA-like_sf"/>
</dbReference>
<evidence type="ECO:0000313" key="5">
    <source>
        <dbReference type="EMBL" id="MFL9886483.1"/>
    </source>
</evidence>
<evidence type="ECO:0000313" key="6">
    <source>
        <dbReference type="Proteomes" id="UP001629249"/>
    </source>
</evidence>
<dbReference type="InterPro" id="IPR005493">
    <property type="entry name" value="RraA/RraA-like"/>
</dbReference>
<evidence type="ECO:0000256" key="3">
    <source>
        <dbReference type="ARBA" id="ARBA00029596"/>
    </source>
</evidence>
<dbReference type="SUPFAM" id="SSF89562">
    <property type="entry name" value="RraA-like"/>
    <property type="match status" value="1"/>
</dbReference>
<evidence type="ECO:0000256" key="1">
    <source>
        <dbReference type="ARBA" id="ARBA00001968"/>
    </source>
</evidence>
<proteinExistence type="predicted"/>